<accession>A0A7Y0UUJ2</accession>
<dbReference type="InterPro" id="IPR007739">
    <property type="entry name" value="RgpF"/>
</dbReference>
<name>A0A7Y0UUJ2_9ACTO</name>
<evidence type="ECO:0000313" key="1">
    <source>
        <dbReference type="EMBL" id="NMX03668.1"/>
    </source>
</evidence>
<organism evidence="1 2">
    <name type="scientific">Mobiluncus mulieris</name>
    <dbReference type="NCBI Taxonomy" id="2052"/>
    <lineage>
        <taxon>Bacteria</taxon>
        <taxon>Bacillati</taxon>
        <taxon>Actinomycetota</taxon>
        <taxon>Actinomycetes</taxon>
        <taxon>Actinomycetales</taxon>
        <taxon>Actinomycetaceae</taxon>
        <taxon>Mobiluncus</taxon>
    </lineage>
</organism>
<sequence>MVKNVSELAVVVNGKLDAAGRELFKKFTSNLIVRENRGLDVWAYKTALDSYGWKRLAEFDEIVLFNSTIMGPVYPFEEMFSAMNPRDIDFWGITWFHEYPEDPFGTTPEGYIPRHLQSHFHVYRRSLVSSAEFQNYWDTLPPIKSYLDSVGRHEIPFTKRFEQLGFKSDVYVNTEDLDKLTNQPILFAPKILVAQKRCPIFKRRSFFHPYDDVLNQSVGNATVDLYEYLRDYTDFDTNLIWNNALRSMNMADLVKNLKLTYVLPTETLNPPANGTRPQKLALIIHVYYLDLLEQTLSYARSMPEGSDLIITVAGEEKAARVREACQDMPYNVQVRLIENRGRDVSAILVGAKDIIDDYDLVCFMHDKKVTQLFPGSIGDGFAYKCFENMLPSREFVQNVVNKFTQEPRLGMLFPTAPNHADYFLPYAVSWGPNYEGAKTLLEDLGIKVPLNPYKEPIAPLGTMFWFRPQALRPLFSKDWQWEDFAPEPNDIDGTLLHAVERAYGYVSQAAGFFNAWLFADRFARIELTNLGYYVQQYASGVAIRFGGGTSMQMLRVLHENKTLKMRLAHFIRMHLPKPWYERIKRVYLRMQR</sequence>
<gene>
    <name evidence="1" type="ORF">HHJ77_06955</name>
</gene>
<dbReference type="EMBL" id="JABCUS010000013">
    <property type="protein sequence ID" value="NMX03668.1"/>
    <property type="molecule type" value="Genomic_DNA"/>
</dbReference>
<comment type="caution">
    <text evidence="1">The sequence shown here is derived from an EMBL/GenBank/DDBJ whole genome shotgun (WGS) entry which is preliminary data.</text>
</comment>
<dbReference type="Pfam" id="PF05045">
    <property type="entry name" value="RgpF"/>
    <property type="match status" value="1"/>
</dbReference>
<protein>
    <submittedName>
        <fullName evidence="1">Rhamnan synthesis protein F</fullName>
    </submittedName>
</protein>
<dbReference type="AlphaFoldDB" id="A0A7Y0UUJ2"/>
<dbReference type="Proteomes" id="UP000575397">
    <property type="component" value="Unassembled WGS sequence"/>
</dbReference>
<proteinExistence type="predicted"/>
<evidence type="ECO:0000313" key="2">
    <source>
        <dbReference type="Proteomes" id="UP000575397"/>
    </source>
</evidence>
<reference evidence="1 2" key="1">
    <citation type="submission" date="2020-04" db="EMBL/GenBank/DDBJ databases">
        <title>Antimicrobial susceptibility and clonality of vaginal-derived multi-drug resistant Mobiluncus isolates in China.</title>
        <authorList>
            <person name="Zhang X."/>
        </authorList>
    </citation>
    <scope>NUCLEOTIDE SEQUENCE [LARGE SCALE GENOMIC DNA]</scope>
    <source>
        <strain evidence="1 2">12</strain>
    </source>
</reference>